<keyword evidence="3" id="KW-0813">Transport</keyword>
<dbReference type="Pfam" id="PF03547">
    <property type="entry name" value="Mem_trans"/>
    <property type="match status" value="2"/>
</dbReference>
<keyword evidence="4" id="KW-1003">Cell membrane</keyword>
<evidence type="ECO:0000256" key="8">
    <source>
        <dbReference type="SAM" id="Phobius"/>
    </source>
</evidence>
<dbReference type="Gene3D" id="1.20.1530.20">
    <property type="match status" value="1"/>
</dbReference>
<dbReference type="InterPro" id="IPR004776">
    <property type="entry name" value="Mem_transp_PIN-like"/>
</dbReference>
<evidence type="ECO:0000256" key="6">
    <source>
        <dbReference type="ARBA" id="ARBA00022989"/>
    </source>
</evidence>
<organism evidence="9 10">
    <name type="scientific">Psychromonas marina</name>
    <dbReference type="NCBI Taxonomy" id="88364"/>
    <lineage>
        <taxon>Bacteria</taxon>
        <taxon>Pseudomonadati</taxon>
        <taxon>Pseudomonadota</taxon>
        <taxon>Gammaproteobacteria</taxon>
        <taxon>Alteromonadales</taxon>
        <taxon>Psychromonadaceae</taxon>
        <taxon>Psychromonas</taxon>
    </lineage>
</organism>
<comment type="caution">
    <text evidence="9">The sequence shown here is derived from an EMBL/GenBank/DDBJ whole genome shotgun (WGS) entry which is preliminary data.</text>
</comment>
<dbReference type="InterPro" id="IPR038770">
    <property type="entry name" value="Na+/solute_symporter_sf"/>
</dbReference>
<gene>
    <name evidence="9" type="ORF">GCM10007916_34700</name>
</gene>
<dbReference type="RefSeq" id="WP_284205501.1">
    <property type="nucleotide sequence ID" value="NZ_BSPQ01000021.1"/>
</dbReference>
<feature type="transmembrane region" description="Helical" evidence="8">
    <location>
        <begin position="6"/>
        <end position="25"/>
    </location>
</feature>
<keyword evidence="7 8" id="KW-0472">Membrane</keyword>
<proteinExistence type="inferred from homology"/>
<dbReference type="Proteomes" id="UP001157353">
    <property type="component" value="Unassembled WGS sequence"/>
</dbReference>
<keyword evidence="5 8" id="KW-0812">Transmembrane</keyword>
<evidence type="ECO:0000313" key="9">
    <source>
        <dbReference type="EMBL" id="GLS92399.1"/>
    </source>
</evidence>
<feature type="transmembrane region" description="Helical" evidence="8">
    <location>
        <begin position="281"/>
        <end position="302"/>
    </location>
</feature>
<feature type="transmembrane region" description="Helical" evidence="8">
    <location>
        <begin position="62"/>
        <end position="82"/>
    </location>
</feature>
<evidence type="ECO:0000256" key="4">
    <source>
        <dbReference type="ARBA" id="ARBA00022475"/>
    </source>
</evidence>
<name>A0ABQ6E4R7_9GAMM</name>
<feature type="transmembrane region" description="Helical" evidence="8">
    <location>
        <begin position="103"/>
        <end position="121"/>
    </location>
</feature>
<comment type="similarity">
    <text evidence="2">Belongs to the auxin efflux carrier (TC 2.A.69) family.</text>
</comment>
<evidence type="ECO:0000313" key="10">
    <source>
        <dbReference type="Proteomes" id="UP001157353"/>
    </source>
</evidence>
<evidence type="ECO:0000256" key="7">
    <source>
        <dbReference type="ARBA" id="ARBA00023136"/>
    </source>
</evidence>
<evidence type="ECO:0000256" key="3">
    <source>
        <dbReference type="ARBA" id="ARBA00022448"/>
    </source>
</evidence>
<evidence type="ECO:0000256" key="1">
    <source>
        <dbReference type="ARBA" id="ARBA00004651"/>
    </source>
</evidence>
<evidence type="ECO:0000256" key="5">
    <source>
        <dbReference type="ARBA" id="ARBA00022692"/>
    </source>
</evidence>
<sequence length="303" mass="32363">MTFISALIPIMMLIVLGFILKRSRFLPENTWAGIEKLTYYILFPALLIKTLAQQSLSGVPWLSMLFVVFFTLLACTFVLIIFRKKLTKSDATFTSIFQGGLRFNTYIMLAISQSLYGAVGLAMGSVVAGFMIVLINLCCITVFAIWGKTAFQGAGQFIKAIIANPLIIGCAIGWFLSISGIGLPLLAENTLAVVARAALPLGLLAVGAALKLESIRGHVSAIMIASMTQFIIKPIITISLIAYTGLTGIAAAVLIIAFMTPTAPSAYILARQLGGDTDTMASIITMQTLAAFLIMPVLGALLL</sequence>
<accession>A0ABQ6E4R7</accession>
<protein>
    <submittedName>
        <fullName evidence="9">Transporter</fullName>
    </submittedName>
</protein>
<keyword evidence="6 8" id="KW-1133">Transmembrane helix</keyword>
<feature type="transmembrane region" description="Helical" evidence="8">
    <location>
        <begin position="193"/>
        <end position="210"/>
    </location>
</feature>
<feature type="transmembrane region" description="Helical" evidence="8">
    <location>
        <begin position="166"/>
        <end position="187"/>
    </location>
</feature>
<keyword evidence="10" id="KW-1185">Reference proteome</keyword>
<comment type="subcellular location">
    <subcellularLocation>
        <location evidence="1">Cell membrane</location>
        <topology evidence="1">Multi-pass membrane protein</topology>
    </subcellularLocation>
</comment>
<reference evidence="10" key="1">
    <citation type="journal article" date="2019" name="Int. J. Syst. Evol. Microbiol.">
        <title>The Global Catalogue of Microorganisms (GCM) 10K type strain sequencing project: providing services to taxonomists for standard genome sequencing and annotation.</title>
        <authorList>
            <consortium name="The Broad Institute Genomics Platform"/>
            <consortium name="The Broad Institute Genome Sequencing Center for Infectious Disease"/>
            <person name="Wu L."/>
            <person name="Ma J."/>
        </authorList>
    </citation>
    <scope>NUCLEOTIDE SEQUENCE [LARGE SCALE GENOMIC DNA]</scope>
    <source>
        <strain evidence="10">NBRC 103166</strain>
    </source>
</reference>
<dbReference type="PANTHER" id="PTHR36838">
    <property type="entry name" value="AUXIN EFFLUX CARRIER FAMILY PROTEIN"/>
    <property type="match status" value="1"/>
</dbReference>
<dbReference type="PANTHER" id="PTHR36838:SF4">
    <property type="entry name" value="AUXIN EFFLUX CARRIER FAMILY PROTEIN"/>
    <property type="match status" value="1"/>
</dbReference>
<feature type="transmembrane region" description="Helical" evidence="8">
    <location>
        <begin position="127"/>
        <end position="146"/>
    </location>
</feature>
<evidence type="ECO:0000256" key="2">
    <source>
        <dbReference type="ARBA" id="ARBA00010145"/>
    </source>
</evidence>
<dbReference type="EMBL" id="BSPQ01000021">
    <property type="protein sequence ID" value="GLS92399.1"/>
    <property type="molecule type" value="Genomic_DNA"/>
</dbReference>